<organism evidence="1 2">
    <name type="scientific">Streptomyces violaceusniger</name>
    <dbReference type="NCBI Taxonomy" id="68280"/>
    <lineage>
        <taxon>Bacteria</taxon>
        <taxon>Bacillati</taxon>
        <taxon>Actinomycetota</taxon>
        <taxon>Actinomycetes</taxon>
        <taxon>Kitasatosporales</taxon>
        <taxon>Streptomycetaceae</taxon>
        <taxon>Streptomyces</taxon>
        <taxon>Streptomyces violaceusniger group</taxon>
    </lineage>
</organism>
<dbReference type="Proteomes" id="UP000053413">
    <property type="component" value="Unassembled WGS sequence"/>
</dbReference>
<dbReference type="EMBL" id="LLZJ01000374">
    <property type="protein sequence ID" value="KUL48607.1"/>
    <property type="molecule type" value="Genomic_DNA"/>
</dbReference>
<name>A0A0X3VVQ1_STRVO</name>
<sequence>MILGEIEARAVEDVRRRQDEQQARAKREVRWQAAIDEAKNEAVRDQLAEVLRDQAGRWQEVTVLTEYCLAVERRIGELEGAADESDLDSARRWLEWAREYVRSIDPLIRLPGMPRTREPTPEELKPTAGRCGADDSSCVSGVLGCWSGRL</sequence>
<accession>A0A0X3VVQ1</accession>
<dbReference type="AlphaFoldDB" id="A0A0X3VVQ1"/>
<evidence type="ECO:0000313" key="1">
    <source>
        <dbReference type="EMBL" id="KUL48607.1"/>
    </source>
</evidence>
<comment type="caution">
    <text evidence="1">The sequence shown here is derived from an EMBL/GenBank/DDBJ whole genome shotgun (WGS) entry which is preliminary data.</text>
</comment>
<dbReference type="OrthoDB" id="3989267at2"/>
<proteinExistence type="predicted"/>
<protein>
    <submittedName>
        <fullName evidence="1">Uncharacterized protein</fullName>
    </submittedName>
</protein>
<dbReference type="RefSeq" id="WP_059146695.1">
    <property type="nucleotide sequence ID" value="NZ_LLZJ01000374.1"/>
</dbReference>
<gene>
    <name evidence="1" type="ORF">ADL28_28790</name>
</gene>
<reference evidence="2" key="1">
    <citation type="submission" date="2015-10" db="EMBL/GenBank/DDBJ databases">
        <authorList>
            <person name="Ju K.-S."/>
            <person name="Doroghazi J.R."/>
            <person name="Metcalf W.W."/>
        </authorList>
    </citation>
    <scope>NUCLEOTIDE SEQUENCE [LARGE SCALE GENOMIC DNA]</scope>
    <source>
        <strain evidence="2">NRRL F-8817</strain>
    </source>
</reference>
<evidence type="ECO:0000313" key="2">
    <source>
        <dbReference type="Proteomes" id="UP000053413"/>
    </source>
</evidence>